<accession>A0A4Y9XN28</accession>
<organism evidence="1 2">
    <name type="scientific">Dentipellis fragilis</name>
    <dbReference type="NCBI Taxonomy" id="205917"/>
    <lineage>
        <taxon>Eukaryota</taxon>
        <taxon>Fungi</taxon>
        <taxon>Dikarya</taxon>
        <taxon>Basidiomycota</taxon>
        <taxon>Agaricomycotina</taxon>
        <taxon>Agaricomycetes</taxon>
        <taxon>Russulales</taxon>
        <taxon>Hericiaceae</taxon>
        <taxon>Dentipellis</taxon>
    </lineage>
</organism>
<keyword evidence="2" id="KW-1185">Reference proteome</keyword>
<gene>
    <name evidence="1" type="ORF">EVG20_g10981</name>
</gene>
<dbReference type="OrthoDB" id="3317485at2759"/>
<evidence type="ECO:0000313" key="2">
    <source>
        <dbReference type="Proteomes" id="UP000298327"/>
    </source>
</evidence>
<sequence length="337" mass="37473">MRGAHSSSACPKSEPPYPWRAVTRDTIDRRIATLADYLLTDDALAAETARVVSGWHSDGIHLPPPSSGLHAAFILDTNDRKETRERLIVGINDMITALERSCGVGAVFIAFHGEQGPDEARISAAEASPQRNVRLHTSLIFMHNQYLFDASIDDLEKICQQQLWPAYLRDFRLRIKQSISLEHSLSHYNRQSLLSLPSHRAPMLQQILNTPPSFPKHPVDPCYSHPFMLSAINVIGVAHGFRRRPGITQYLGRSLVVHVHGVICQHADHIVCFPEDANQPSPTFVFCPRICPASSEDKAPRVLEIYRYVARENAAVMLAGVGFNRGTASALAFLMDA</sequence>
<reference evidence="1 2" key="1">
    <citation type="submission" date="2019-02" db="EMBL/GenBank/DDBJ databases">
        <title>Genome sequencing of the rare red list fungi Dentipellis fragilis.</title>
        <authorList>
            <person name="Buettner E."/>
            <person name="Kellner H."/>
        </authorList>
    </citation>
    <scope>NUCLEOTIDE SEQUENCE [LARGE SCALE GENOMIC DNA]</scope>
    <source>
        <strain evidence="1 2">DSM 105465</strain>
    </source>
</reference>
<proteinExistence type="predicted"/>
<evidence type="ECO:0000313" key="1">
    <source>
        <dbReference type="EMBL" id="TFY51486.1"/>
    </source>
</evidence>
<name>A0A4Y9XN28_9AGAM</name>
<comment type="caution">
    <text evidence="1">The sequence shown here is derived from an EMBL/GenBank/DDBJ whole genome shotgun (WGS) entry which is preliminary data.</text>
</comment>
<dbReference type="Proteomes" id="UP000298327">
    <property type="component" value="Unassembled WGS sequence"/>
</dbReference>
<dbReference type="AlphaFoldDB" id="A0A4Y9XN28"/>
<dbReference type="EMBL" id="SEOQ01001505">
    <property type="protein sequence ID" value="TFY51486.1"/>
    <property type="molecule type" value="Genomic_DNA"/>
</dbReference>
<protein>
    <submittedName>
        <fullName evidence="1">Uncharacterized protein</fullName>
    </submittedName>
</protein>